<evidence type="ECO:0000313" key="5">
    <source>
        <dbReference type="EMBL" id="CAH3032795.1"/>
    </source>
</evidence>
<evidence type="ECO:0000256" key="3">
    <source>
        <dbReference type="SAM" id="Phobius"/>
    </source>
</evidence>
<keyword evidence="6" id="KW-1185">Reference proteome</keyword>
<dbReference type="PANTHER" id="PTHR10075">
    <property type="entry name" value="BASIGIN RELATED"/>
    <property type="match status" value="1"/>
</dbReference>
<name>A0ABN8MPC6_9CNID</name>
<keyword evidence="3" id="KW-0812">Transmembrane</keyword>
<dbReference type="Pfam" id="PF01391">
    <property type="entry name" value="Collagen"/>
    <property type="match status" value="1"/>
</dbReference>
<comment type="caution">
    <text evidence="5">The sequence shown here is derived from an EMBL/GenBank/DDBJ whole genome shotgun (WGS) entry which is preliminary data.</text>
</comment>
<evidence type="ECO:0000256" key="2">
    <source>
        <dbReference type="SAM" id="MobiDB-lite"/>
    </source>
</evidence>
<dbReference type="SMART" id="SM00408">
    <property type="entry name" value="IGc2"/>
    <property type="match status" value="1"/>
</dbReference>
<feature type="domain" description="Ig-like" evidence="4">
    <location>
        <begin position="210"/>
        <end position="295"/>
    </location>
</feature>
<feature type="compositionally biased region" description="Basic and acidic residues" evidence="2">
    <location>
        <begin position="178"/>
        <end position="190"/>
    </location>
</feature>
<dbReference type="SMART" id="SM00409">
    <property type="entry name" value="IG"/>
    <property type="match status" value="1"/>
</dbReference>
<keyword evidence="3" id="KW-1133">Transmembrane helix</keyword>
<feature type="compositionally biased region" description="Basic and acidic residues" evidence="2">
    <location>
        <begin position="137"/>
        <end position="148"/>
    </location>
</feature>
<dbReference type="InterPro" id="IPR003599">
    <property type="entry name" value="Ig_sub"/>
</dbReference>
<keyword evidence="3" id="KW-0472">Membrane</keyword>
<gene>
    <name evidence="5" type="ORF">PLOB_00000321</name>
</gene>
<feature type="transmembrane region" description="Helical" evidence="3">
    <location>
        <begin position="12"/>
        <end position="32"/>
    </location>
</feature>
<evidence type="ECO:0000259" key="4">
    <source>
        <dbReference type="PROSITE" id="PS50835"/>
    </source>
</evidence>
<sequence length="343" mass="36525">MEKKTQKQRFPSFATTISALGIILYCIGFLRVEIELNNQKERLFALENVAERTKPPFSDQRIVKIIKDVRAKSYDSEQHRSKRQVVATNTTSKAKTPEDTLKELNKLLSAGTLRLCNSKGDSCQSGPPGPPGPPGPRGEKGEQGRTGERGTPGNKGDKGLVGLPGESGKQGIMGTVGPKDDPGLKGRKGDMGPAGVPGPKGEPGESITAPVVAVSPAKLIVNKSGTASFQCSVSGNPEPTVAWSKMDNQSQLLHSMGSRGQLLLSKVTGSNTGTYFCSAANILGKAQAQVQLVVNVHPRMFLHPGPHYTVEGKNVSLPICHVIGYPQPVVTWSKLHVWPVTPG</sequence>
<dbReference type="Proteomes" id="UP001159405">
    <property type="component" value="Unassembled WGS sequence"/>
</dbReference>
<feature type="compositionally biased region" description="Pro residues" evidence="2">
    <location>
        <begin position="127"/>
        <end position="136"/>
    </location>
</feature>
<feature type="region of interest" description="Disordered" evidence="2">
    <location>
        <begin position="118"/>
        <end position="205"/>
    </location>
</feature>
<keyword evidence="1" id="KW-0393">Immunoglobulin domain</keyword>
<dbReference type="InterPro" id="IPR003598">
    <property type="entry name" value="Ig_sub2"/>
</dbReference>
<dbReference type="Gene3D" id="2.60.40.10">
    <property type="entry name" value="Immunoglobulins"/>
    <property type="match status" value="1"/>
</dbReference>
<dbReference type="InterPro" id="IPR013098">
    <property type="entry name" value="Ig_I-set"/>
</dbReference>
<feature type="region of interest" description="Disordered" evidence="2">
    <location>
        <begin position="74"/>
        <end position="98"/>
    </location>
</feature>
<dbReference type="Pfam" id="PF07679">
    <property type="entry name" value="I-set"/>
    <property type="match status" value="1"/>
</dbReference>
<dbReference type="InterPro" id="IPR008160">
    <property type="entry name" value="Collagen"/>
</dbReference>
<dbReference type="InterPro" id="IPR036179">
    <property type="entry name" value="Ig-like_dom_sf"/>
</dbReference>
<dbReference type="SUPFAM" id="SSF48726">
    <property type="entry name" value="Immunoglobulin"/>
    <property type="match status" value="2"/>
</dbReference>
<dbReference type="InterPro" id="IPR007110">
    <property type="entry name" value="Ig-like_dom"/>
</dbReference>
<evidence type="ECO:0000313" key="6">
    <source>
        <dbReference type="Proteomes" id="UP001159405"/>
    </source>
</evidence>
<dbReference type="PROSITE" id="PS50835">
    <property type="entry name" value="IG_LIKE"/>
    <property type="match status" value="1"/>
</dbReference>
<reference evidence="5 6" key="1">
    <citation type="submission" date="2022-05" db="EMBL/GenBank/DDBJ databases">
        <authorList>
            <consortium name="Genoscope - CEA"/>
            <person name="William W."/>
        </authorList>
    </citation>
    <scope>NUCLEOTIDE SEQUENCE [LARGE SCALE GENOMIC DNA]</scope>
</reference>
<proteinExistence type="predicted"/>
<dbReference type="EMBL" id="CALNXK010000001">
    <property type="protein sequence ID" value="CAH3032795.1"/>
    <property type="molecule type" value="Genomic_DNA"/>
</dbReference>
<accession>A0ABN8MPC6</accession>
<protein>
    <recommendedName>
        <fullName evidence="4">Ig-like domain-containing protein</fullName>
    </recommendedName>
</protein>
<organism evidence="5 6">
    <name type="scientific">Porites lobata</name>
    <dbReference type="NCBI Taxonomy" id="104759"/>
    <lineage>
        <taxon>Eukaryota</taxon>
        <taxon>Metazoa</taxon>
        <taxon>Cnidaria</taxon>
        <taxon>Anthozoa</taxon>
        <taxon>Hexacorallia</taxon>
        <taxon>Scleractinia</taxon>
        <taxon>Fungiina</taxon>
        <taxon>Poritidae</taxon>
        <taxon>Porites</taxon>
    </lineage>
</organism>
<dbReference type="InterPro" id="IPR013783">
    <property type="entry name" value="Ig-like_fold"/>
</dbReference>
<dbReference type="PANTHER" id="PTHR10075:SF100">
    <property type="entry name" value="FASCICLIN-2"/>
    <property type="match status" value="1"/>
</dbReference>
<evidence type="ECO:0000256" key="1">
    <source>
        <dbReference type="ARBA" id="ARBA00023319"/>
    </source>
</evidence>